<keyword evidence="6 7" id="KW-0539">Nucleus</keyword>
<dbReference type="PANTHER" id="PTHR12949:SF0">
    <property type="entry name" value="DNA-DIRECTED RNA POLYMERASE III SUBUNIT RPC3"/>
    <property type="match status" value="1"/>
</dbReference>
<dbReference type="InterPro" id="IPR008806">
    <property type="entry name" value="RNA_pol_III_Rpc82_C"/>
</dbReference>
<evidence type="ECO:0000256" key="3">
    <source>
        <dbReference type="ARBA" id="ARBA00016689"/>
    </source>
</evidence>
<comment type="subcellular location">
    <subcellularLocation>
        <location evidence="1 7">Nucleus</location>
    </subcellularLocation>
</comment>
<evidence type="ECO:0000313" key="12">
    <source>
        <dbReference type="EMBL" id="NXP37223.1"/>
    </source>
</evidence>
<keyword evidence="4 7" id="KW-0240">DNA-directed RNA polymerase</keyword>
<dbReference type="Gene3D" id="1.10.10.10">
    <property type="entry name" value="Winged helix-like DNA-binding domain superfamily/Winged helix DNA-binding domain"/>
    <property type="match status" value="4"/>
</dbReference>
<dbReference type="GO" id="GO:0006351">
    <property type="term" value="P:DNA-templated transcription"/>
    <property type="evidence" value="ECO:0007669"/>
    <property type="project" value="InterPro"/>
</dbReference>
<evidence type="ECO:0000256" key="1">
    <source>
        <dbReference type="ARBA" id="ARBA00004123"/>
    </source>
</evidence>
<comment type="subunit">
    <text evidence="7">Component of the RNA polymerase III (Pol III) complex consisting of 17 subunits.</text>
</comment>
<dbReference type="GO" id="GO:0005666">
    <property type="term" value="C:RNA polymerase III complex"/>
    <property type="evidence" value="ECO:0007669"/>
    <property type="project" value="UniProtKB-UniRule"/>
</dbReference>
<dbReference type="Pfam" id="PF08221">
    <property type="entry name" value="HTH_9"/>
    <property type="match status" value="1"/>
</dbReference>
<accession>A0A7L1ZQH7</accession>
<dbReference type="InterPro" id="IPR013197">
    <property type="entry name" value="RNA_pol_III_RPC82-rel_HTH"/>
</dbReference>
<feature type="region of interest" description="Disordered" evidence="8">
    <location>
        <begin position="199"/>
        <end position="232"/>
    </location>
</feature>
<gene>
    <name evidence="12" type="primary">Polr3c</name>
    <name evidence="12" type="ORF">LEILUT_R00286</name>
</gene>
<dbReference type="Pfam" id="PF05645">
    <property type="entry name" value="RNA_pol_Rpc82"/>
    <property type="match status" value="1"/>
</dbReference>
<dbReference type="FunFam" id="1.10.10.10:FF:000199">
    <property type="entry name" value="DNA-directed RNA polymerase III subunit RPC3"/>
    <property type="match status" value="1"/>
</dbReference>
<dbReference type="PANTHER" id="PTHR12949">
    <property type="entry name" value="RNA POLYMERASE III DNA DIRECTED -RELATED"/>
    <property type="match status" value="1"/>
</dbReference>
<dbReference type="FunFam" id="1.10.10.10:FF:000218">
    <property type="entry name" value="DNA-directed RNA polymerase III subunit RPC3"/>
    <property type="match status" value="1"/>
</dbReference>
<evidence type="ECO:0000259" key="9">
    <source>
        <dbReference type="Pfam" id="PF05645"/>
    </source>
</evidence>
<evidence type="ECO:0000259" key="10">
    <source>
        <dbReference type="Pfam" id="PF08221"/>
    </source>
</evidence>
<sequence length="541" mass="61183">MTQAELRLCSLLLQEHFGEIVEKVGNSLLRTGPRPLRLLVGDTGLLPDQVKKALCVLIQHNLVRYEVQPRGSVEYEARSERILRILRYPRYIYTAKTLYGDPGELLVEELLLHGHLPMSSAVARVADRLTETMEDGKTMDYTEVSSTFVRLADTHFIQRCPTVPESLQSPKAPPPPAPALAIDEKEMYVVPRLSLVGKGKRRHSCNEEEEGEHKAKRQKQEGGRSETPPDDGIYWQVNLERFHQHFRDQALVSAVASRMDQTSSEVVRTMLRMSEVTTASGASHTQPLSSNEIFRSLPAGYNIGKQVLDQYLALLADDPLEFVGKSGDSGGGTYTVKVTRGPGASWAPPSPFPHPSLILLLLHRFGSRCARIFRLLLRKKHLEQKQVEDFAMIPAKEAKDMLYRMLSENLVSLQEIPKTPDHAPSRTFYLYTVNVMAAARMLLHRCYKSVANLMERRQHEMQENKRLLDKSQRVEAILASMQATGAEEAQLHEVEEMLTGPERQQLETLKRNVNKIDASENQVDETIFVLESFIESTTKRP</sequence>
<keyword evidence="13" id="KW-1185">Reference proteome</keyword>
<dbReference type="EMBL" id="VXBY01001438">
    <property type="protein sequence ID" value="NXP37223.1"/>
    <property type="molecule type" value="Genomic_DNA"/>
</dbReference>
<proteinExistence type="inferred from homology"/>
<reference evidence="12 13" key="1">
    <citation type="submission" date="2019-09" db="EMBL/GenBank/DDBJ databases">
        <title>Bird 10,000 Genomes (B10K) Project - Family phase.</title>
        <authorList>
            <person name="Zhang G."/>
        </authorList>
    </citation>
    <scope>NUCLEOTIDE SEQUENCE [LARGE SCALE GENOMIC DNA]</scope>
    <source>
        <strain evidence="12">B10K-DU-002-43</strain>
        <tissue evidence="12">Muscle</tissue>
    </source>
</reference>
<dbReference type="Gene3D" id="6.10.140.1450">
    <property type="match status" value="1"/>
</dbReference>
<evidence type="ECO:0000313" key="13">
    <source>
        <dbReference type="Proteomes" id="UP000524007"/>
    </source>
</evidence>
<feature type="domain" description="DNA-directed RNA polymerase III subunit RPC3 winged-helix" evidence="11">
    <location>
        <begin position="361"/>
        <end position="433"/>
    </location>
</feature>
<evidence type="ECO:0000256" key="6">
    <source>
        <dbReference type="ARBA" id="ARBA00023242"/>
    </source>
</evidence>
<protein>
    <recommendedName>
        <fullName evidence="3 7">DNA-directed RNA polymerase III subunit RPC3</fullName>
        <shortName evidence="7">RNA polymerase III subunit C3</shortName>
    </recommendedName>
</protein>
<dbReference type="FunFam" id="1.10.10.10:FF:000262">
    <property type="entry name" value="DNA-directed RNA polymerase III subunit RPC3"/>
    <property type="match status" value="1"/>
</dbReference>
<comment type="caution">
    <text evidence="12">The sequence shown here is derived from an EMBL/GenBank/DDBJ whole genome shotgun (WGS) entry which is preliminary data.</text>
</comment>
<feature type="domain" description="RNA polymerase III subunit RPC82-related helix-turn-helix" evidence="10">
    <location>
        <begin position="8"/>
        <end position="65"/>
    </location>
</feature>
<comment type="similarity">
    <text evidence="2 7">Belongs to the eukaryotic RPC3/POLR3C RNA polymerase subunit family.</text>
</comment>
<dbReference type="InterPro" id="IPR036388">
    <property type="entry name" value="WH-like_DNA-bd_sf"/>
</dbReference>
<evidence type="ECO:0000256" key="2">
    <source>
        <dbReference type="ARBA" id="ARBA00007206"/>
    </source>
</evidence>
<evidence type="ECO:0000256" key="4">
    <source>
        <dbReference type="ARBA" id="ARBA00022478"/>
    </source>
</evidence>
<name>A0A7L1ZQH7_LEILU</name>
<dbReference type="GO" id="GO:0003697">
    <property type="term" value="F:single-stranded DNA binding"/>
    <property type="evidence" value="ECO:0007669"/>
    <property type="project" value="UniProtKB-UniRule"/>
</dbReference>
<feature type="non-terminal residue" evidence="12">
    <location>
        <position position="1"/>
    </location>
</feature>
<evidence type="ECO:0000259" key="11">
    <source>
        <dbReference type="Pfam" id="PF22536"/>
    </source>
</evidence>
<evidence type="ECO:0000256" key="8">
    <source>
        <dbReference type="SAM" id="MobiDB-lite"/>
    </source>
</evidence>
<dbReference type="InterPro" id="IPR039748">
    <property type="entry name" value="RPC3"/>
</dbReference>
<organism evidence="12 13">
    <name type="scientific">Leiothrix lutea</name>
    <name type="common">Red-billed leiothrix</name>
    <name type="synonym">Sylvia lutea</name>
    <dbReference type="NCBI Taxonomy" id="36275"/>
    <lineage>
        <taxon>Eukaryota</taxon>
        <taxon>Metazoa</taxon>
        <taxon>Chordata</taxon>
        <taxon>Craniata</taxon>
        <taxon>Vertebrata</taxon>
        <taxon>Euteleostomi</taxon>
        <taxon>Archelosauria</taxon>
        <taxon>Archosauria</taxon>
        <taxon>Dinosauria</taxon>
        <taxon>Saurischia</taxon>
        <taxon>Theropoda</taxon>
        <taxon>Coelurosauria</taxon>
        <taxon>Aves</taxon>
        <taxon>Neognathae</taxon>
        <taxon>Neoaves</taxon>
        <taxon>Telluraves</taxon>
        <taxon>Australaves</taxon>
        <taxon>Passeriformes</taxon>
        <taxon>Sylvioidea</taxon>
        <taxon>Leiothrichidae</taxon>
        <taxon>Leiothrix</taxon>
    </lineage>
</organism>
<dbReference type="Pfam" id="PF22536">
    <property type="entry name" value="WHD_POLR3C"/>
    <property type="match status" value="1"/>
</dbReference>
<evidence type="ECO:0000256" key="7">
    <source>
        <dbReference type="RuleBase" id="RU367076"/>
    </source>
</evidence>
<feature type="domain" description="RNA polymerase III Rpc82 C -terminal" evidence="9">
    <location>
        <begin position="146"/>
        <end position="338"/>
    </location>
</feature>
<evidence type="ECO:0000256" key="5">
    <source>
        <dbReference type="ARBA" id="ARBA00023163"/>
    </source>
</evidence>
<dbReference type="Pfam" id="PF20912">
    <property type="entry name" value="RPC3_helical"/>
    <property type="match status" value="1"/>
</dbReference>
<comment type="function">
    <text evidence="7">DNA-dependent RNA polymerase catalyzes the transcription of DNA into RNA using the four ribonucleoside triphosphates as substrates. Specific core component of RNA polymerase III which synthesizes small RNAs, such as 5S rRNA and tRNAs.</text>
</comment>
<dbReference type="InterPro" id="IPR055207">
    <property type="entry name" value="POLR3C_WHD"/>
</dbReference>
<dbReference type="Proteomes" id="UP000524007">
    <property type="component" value="Unassembled WGS sequence"/>
</dbReference>
<dbReference type="FunFam" id="1.10.10.10:FF:000256">
    <property type="entry name" value="DNA-directed RNA polymerase III subunit RPC3"/>
    <property type="match status" value="1"/>
</dbReference>
<keyword evidence="5 7" id="KW-0804">Transcription</keyword>
<feature type="non-terminal residue" evidence="12">
    <location>
        <position position="541"/>
    </location>
</feature>
<dbReference type="AlphaFoldDB" id="A0A7L1ZQH7"/>